<sequence length="173" mass="18659">MKTTVTRIILPLLILMGLGLNTHASDNNHNLQEIKYISHPQSNRYGAGQPEAASFLTIAKAGIKHVINLRPPSETPGFNEAAIVTQAGMAYYNIPISGSGDLTRANVILIDKTLRRIGNEPALLHCSSSNRVGAVMALKAAWLEDATIEEAIAVGQQWGLTKLQPVVEKLLAQ</sequence>
<proteinExistence type="predicted"/>
<dbReference type="SUPFAM" id="SSF52799">
    <property type="entry name" value="(Phosphotyrosine protein) phosphatases II"/>
    <property type="match status" value="1"/>
</dbReference>
<protein>
    <recommendedName>
        <fullName evidence="2">Protein tyrosine/serine phosphatase</fullName>
    </recommendedName>
</protein>
<name>A0A3B0ZLV1_9ZZZZ</name>
<dbReference type="AlphaFoldDB" id="A0A3B0ZLV1"/>
<organism evidence="1">
    <name type="scientific">hydrothermal vent metagenome</name>
    <dbReference type="NCBI Taxonomy" id="652676"/>
    <lineage>
        <taxon>unclassified sequences</taxon>
        <taxon>metagenomes</taxon>
        <taxon>ecological metagenomes</taxon>
    </lineage>
</organism>
<dbReference type="Gene3D" id="3.90.190.10">
    <property type="entry name" value="Protein tyrosine phosphatase superfamily"/>
    <property type="match status" value="1"/>
</dbReference>
<reference evidence="1" key="1">
    <citation type="submission" date="2018-06" db="EMBL/GenBank/DDBJ databases">
        <authorList>
            <person name="Zhirakovskaya E."/>
        </authorList>
    </citation>
    <scope>NUCLEOTIDE SEQUENCE</scope>
</reference>
<evidence type="ECO:0000313" key="1">
    <source>
        <dbReference type="EMBL" id="VAW88307.1"/>
    </source>
</evidence>
<accession>A0A3B0ZLV1</accession>
<gene>
    <name evidence="1" type="ORF">MNBD_GAMMA17-1382</name>
</gene>
<evidence type="ECO:0008006" key="2">
    <source>
        <dbReference type="Google" id="ProtNLM"/>
    </source>
</evidence>
<dbReference type="EMBL" id="UOFQ01000093">
    <property type="protein sequence ID" value="VAW88307.1"/>
    <property type="molecule type" value="Genomic_DNA"/>
</dbReference>
<dbReference type="InterPro" id="IPR029021">
    <property type="entry name" value="Prot-tyrosine_phosphatase-like"/>
</dbReference>